<organism evidence="3 4">
    <name type="scientific">Ataeniobius toweri</name>
    <dbReference type="NCBI Taxonomy" id="208326"/>
    <lineage>
        <taxon>Eukaryota</taxon>
        <taxon>Metazoa</taxon>
        <taxon>Chordata</taxon>
        <taxon>Craniata</taxon>
        <taxon>Vertebrata</taxon>
        <taxon>Euteleostomi</taxon>
        <taxon>Actinopterygii</taxon>
        <taxon>Neopterygii</taxon>
        <taxon>Teleostei</taxon>
        <taxon>Neoteleostei</taxon>
        <taxon>Acanthomorphata</taxon>
        <taxon>Ovalentaria</taxon>
        <taxon>Atherinomorphae</taxon>
        <taxon>Cyprinodontiformes</taxon>
        <taxon>Goodeidae</taxon>
        <taxon>Ataeniobius</taxon>
    </lineage>
</organism>
<feature type="non-terminal residue" evidence="3">
    <location>
        <position position="1"/>
    </location>
</feature>
<dbReference type="Proteomes" id="UP001345963">
    <property type="component" value="Unassembled WGS sequence"/>
</dbReference>
<gene>
    <name evidence="3" type="primary">ARFGEF3_2</name>
    <name evidence="3" type="ORF">ATANTOWER_012023</name>
</gene>
<feature type="region of interest" description="Disordered" evidence="1">
    <location>
        <begin position="501"/>
        <end position="534"/>
    </location>
</feature>
<protein>
    <submittedName>
        <fullName evidence="3">Brefeldin A-inhibited guanine nucleotide-exchange protein 3</fullName>
    </submittedName>
</protein>
<feature type="region of interest" description="Disordered" evidence="1">
    <location>
        <begin position="386"/>
        <end position="439"/>
    </location>
</feature>
<feature type="compositionally biased region" description="Basic and acidic residues" evidence="1">
    <location>
        <begin position="502"/>
        <end position="511"/>
    </location>
</feature>
<dbReference type="EMBL" id="JAHUTI010081256">
    <property type="protein sequence ID" value="MED6258757.1"/>
    <property type="molecule type" value="Genomic_DNA"/>
</dbReference>
<feature type="domain" description="SEC7" evidence="2">
    <location>
        <begin position="470"/>
        <end position="687"/>
    </location>
</feature>
<evidence type="ECO:0000313" key="3">
    <source>
        <dbReference type="EMBL" id="MED6258757.1"/>
    </source>
</evidence>
<name>A0ABU7C7V4_9TELE</name>
<proteinExistence type="predicted"/>
<evidence type="ECO:0000259" key="2">
    <source>
        <dbReference type="SMART" id="SM00222"/>
    </source>
</evidence>
<feature type="region of interest" description="Disordered" evidence="1">
    <location>
        <begin position="466"/>
        <end position="488"/>
    </location>
</feature>
<sequence>GAEGDEVTALPLQRKDVSPTSQALCEDVVMVLTVFCEKLESVDSDNQLLQLLYLECILSMLSSCPPTMHLSRGFTDLVWKQLCPSLVAIMGNPVNDKTITSHHSYMGATERDRLSDRIALGISQELDCSGGGVSDQGRGSGCSSSAPARIAPVVRTVCYIAAELVRLVSCVESMKPVLQSLYHRILLYPPPQHRTEAIRIMKEILGSPERLYDLAGPCVAEPETRKRSFSKRKSHLDLLKLVMDGMTEACMKGGIEACYASVSCACALLAALDELSQGRGLQPEQARFLLRRLDDLKDGSESTRESMEINEADFRWQRHILSSEQPQWDPSSSSSNLATAGTTDRSPDISISITTETGQTTLDLEMGDLGLGQGHTTYVECGEDARTSTCSFGTPERTQREPIGGTAQSGEREEGVGRSVEVEGQEEKERGGGDRGGVVPPDVVQRSHALVFPDITNFLSVDCRTRSHHGAGSRYSESNFSMEEQDLSRTEFDSCDQYSMAAEKDSGRSDVSDIGSDNVSLVDEEQQTPRDCPGHRSLRTAALSLKLLRNQEADQQSARLFVQSLAALLPRLMGLATAKEVDLSLQNFCSTLCSGLQAGGIHSPGFEASDSLSCQSVMNADGLYLVSYYALLLNLKLCCCDYYRRKELPPVLSLKEFIRLIQSSGVLMVLSQAWIEELHHQVLKRNLLADAGYWGGPEDHTLPLITMLTDIDGLGSSAIGGQMIRRPSSQLALGSEKAGSDIVTAGAVFSRFILTGVWKNLIDVLSTPLTGRMAGSSKGLAFILGAEGLKEQSQRERDTICLSLDGLRKAAALSCALGVAANCASALAQMAAASCVQEEKEVAEMGDAITQDLKAKASKLGTGAKRIGWWTKVETSAARSPDA</sequence>
<dbReference type="InterPro" id="IPR000904">
    <property type="entry name" value="Sec7_dom"/>
</dbReference>
<dbReference type="SMART" id="SM00222">
    <property type="entry name" value="Sec7"/>
    <property type="match status" value="1"/>
</dbReference>
<accession>A0ABU7C7V4</accession>
<evidence type="ECO:0000256" key="1">
    <source>
        <dbReference type="SAM" id="MobiDB-lite"/>
    </source>
</evidence>
<comment type="caution">
    <text evidence="3">The sequence shown here is derived from an EMBL/GenBank/DDBJ whole genome shotgun (WGS) entry which is preliminary data.</text>
</comment>
<keyword evidence="4" id="KW-1185">Reference proteome</keyword>
<evidence type="ECO:0000313" key="4">
    <source>
        <dbReference type="Proteomes" id="UP001345963"/>
    </source>
</evidence>
<reference evidence="3 4" key="1">
    <citation type="submission" date="2021-07" db="EMBL/GenBank/DDBJ databases">
        <authorList>
            <person name="Palmer J.M."/>
        </authorList>
    </citation>
    <scope>NUCLEOTIDE SEQUENCE [LARGE SCALE GENOMIC DNA]</scope>
    <source>
        <strain evidence="3 4">AT_MEX2019</strain>
        <tissue evidence="3">Muscle</tissue>
    </source>
</reference>
<feature type="region of interest" description="Disordered" evidence="1">
    <location>
        <begin position="323"/>
        <end position="357"/>
    </location>
</feature>